<dbReference type="RefSeq" id="WP_202958229.1">
    <property type="nucleotide sequence ID" value="NZ_JAPCID010000045.1"/>
</dbReference>
<proteinExistence type="predicted"/>
<organism evidence="1 2">
    <name type="scientific">Solirubrobacter deserti</name>
    <dbReference type="NCBI Taxonomy" id="2282478"/>
    <lineage>
        <taxon>Bacteria</taxon>
        <taxon>Bacillati</taxon>
        <taxon>Actinomycetota</taxon>
        <taxon>Thermoleophilia</taxon>
        <taxon>Solirubrobacterales</taxon>
        <taxon>Solirubrobacteraceae</taxon>
        <taxon>Solirubrobacter</taxon>
    </lineage>
</organism>
<evidence type="ECO:0000313" key="2">
    <source>
        <dbReference type="Proteomes" id="UP001147700"/>
    </source>
</evidence>
<keyword evidence="2" id="KW-1185">Reference proteome</keyword>
<gene>
    <name evidence="1" type="ORF">OJ962_25025</name>
</gene>
<comment type="caution">
    <text evidence="1">The sequence shown here is derived from an EMBL/GenBank/DDBJ whole genome shotgun (WGS) entry which is preliminary data.</text>
</comment>
<dbReference type="EMBL" id="JAPCID010000045">
    <property type="protein sequence ID" value="MDA0140784.1"/>
    <property type="molecule type" value="Genomic_DNA"/>
</dbReference>
<accession>A0ABT4RQD9</accession>
<name>A0ABT4RQD9_9ACTN</name>
<dbReference type="Proteomes" id="UP001147700">
    <property type="component" value="Unassembled WGS sequence"/>
</dbReference>
<evidence type="ECO:0000313" key="1">
    <source>
        <dbReference type="EMBL" id="MDA0140784.1"/>
    </source>
</evidence>
<dbReference type="PROSITE" id="PS51257">
    <property type="entry name" value="PROKAR_LIPOPROTEIN"/>
    <property type="match status" value="1"/>
</dbReference>
<sequence length="122" mass="13193">MSSRNFRSPWLAALLVVGGCGSHEQAPPANPIPARYAAPQDSIQCPVTPSDDRLVPAPQSFDARSLIGLEEQAAVRLARRHGCVVRVVFRDGRGGLVEGSSQFNRIDVYVQRSTIVGVEPIE</sequence>
<reference evidence="1" key="1">
    <citation type="submission" date="2022-10" db="EMBL/GenBank/DDBJ databases">
        <title>The WGS of Solirubrobacter sp. CPCC 204708.</title>
        <authorList>
            <person name="Jiang Z."/>
        </authorList>
    </citation>
    <scope>NUCLEOTIDE SEQUENCE</scope>
    <source>
        <strain evidence="1">CPCC 204708</strain>
    </source>
</reference>
<evidence type="ECO:0008006" key="3">
    <source>
        <dbReference type="Google" id="ProtNLM"/>
    </source>
</evidence>
<protein>
    <recommendedName>
        <fullName evidence="3">PepSY domain-containing protein</fullName>
    </recommendedName>
</protein>